<protein>
    <submittedName>
        <fullName evidence="2">Uncharacterized protein</fullName>
    </submittedName>
</protein>
<feature type="transmembrane region" description="Helical" evidence="1">
    <location>
        <begin position="7"/>
        <end position="26"/>
    </location>
</feature>
<evidence type="ECO:0000313" key="3">
    <source>
        <dbReference type="Proteomes" id="UP000006275"/>
    </source>
</evidence>
<proteinExistence type="predicted"/>
<name>J9QRU9_9CAUD</name>
<keyword evidence="1" id="KW-0472">Membrane</keyword>
<dbReference type="OrthoDB" id="24068at10239"/>
<evidence type="ECO:0000313" key="2">
    <source>
        <dbReference type="EMBL" id="AFQ96220.1"/>
    </source>
</evidence>
<keyword evidence="1" id="KW-0812">Transmembrane</keyword>
<accession>J9QRU9</accession>
<dbReference type="Proteomes" id="UP000006275">
    <property type="component" value="Segment"/>
</dbReference>
<evidence type="ECO:0000256" key="1">
    <source>
        <dbReference type="SAM" id="Phobius"/>
    </source>
</evidence>
<dbReference type="RefSeq" id="YP_006905896.1">
    <property type="nucleotide sequence ID" value="NC_018831.1"/>
</dbReference>
<dbReference type="KEGG" id="vg:13827636"/>
<dbReference type="GeneID" id="13827636"/>
<keyword evidence="1" id="KW-1133">Transmembrane helix</keyword>
<reference evidence="2 3" key="1">
    <citation type="journal article" date="2012" name="J. Virol.">
        <title>Bacteriophage P70: Unique morphology and unrelatedness to other Listeria bacteriophages.</title>
        <authorList>
            <person name="Schmuki M.M."/>
            <person name="Erne D."/>
            <person name="Loessner M.J."/>
            <person name="Klumpp J."/>
        </authorList>
    </citation>
    <scope>NUCLEOTIDE SEQUENCE [LARGE SCALE GENOMIC DNA]</scope>
</reference>
<organism evidence="2 3">
    <name type="scientific">Listeria phage P70</name>
    <dbReference type="NCBI Taxonomy" id="1225800"/>
    <lineage>
        <taxon>Viruses</taxon>
        <taxon>Duplodnaviria</taxon>
        <taxon>Heunggongvirae</taxon>
        <taxon>Uroviricota</taxon>
        <taxon>Caudoviricetes</taxon>
        <taxon>Homburgvirus</taxon>
        <taxon>Homburgvirus P70</taxon>
    </lineage>
</organism>
<dbReference type="EMBL" id="JX442241">
    <property type="protein sequence ID" value="AFQ96220.1"/>
    <property type="molecule type" value="Genomic_DNA"/>
</dbReference>
<keyword evidence="3" id="KW-1185">Reference proteome</keyword>
<sequence>MKRHHHLSFMFISHTSFLIILWWLLIYQLPHYGQTRFIAYEVRQIVCCDTSFRYFIYVEWSLLLEGCPLATMTNT</sequence>
<gene>
    <name evidence="2" type="ORF">P70_0031</name>
</gene>